<name>A0AAV6UU11_9ARAC</name>
<feature type="domain" description="RGS" evidence="2">
    <location>
        <begin position="144"/>
        <end position="260"/>
    </location>
</feature>
<dbReference type="PROSITE" id="PS50132">
    <property type="entry name" value="RGS"/>
    <property type="match status" value="1"/>
</dbReference>
<dbReference type="InterPro" id="IPR016137">
    <property type="entry name" value="RGS"/>
</dbReference>
<reference evidence="3 4" key="1">
    <citation type="journal article" date="2022" name="Nat. Ecol. Evol.">
        <title>A masculinizing supergene underlies an exaggerated male reproductive morph in a spider.</title>
        <authorList>
            <person name="Hendrickx F."/>
            <person name="De Corte Z."/>
            <person name="Sonet G."/>
            <person name="Van Belleghem S.M."/>
            <person name="Kostlbacher S."/>
            <person name="Vangestel C."/>
        </authorList>
    </citation>
    <scope>NUCLEOTIDE SEQUENCE [LARGE SCALE GENOMIC DNA]</scope>
    <source>
        <strain evidence="3">W744_W776</strain>
    </source>
</reference>
<dbReference type="EMBL" id="JAFNEN010000274">
    <property type="protein sequence ID" value="KAG8187323.1"/>
    <property type="molecule type" value="Genomic_DNA"/>
</dbReference>
<proteinExistence type="predicted"/>
<dbReference type="Pfam" id="PF00615">
    <property type="entry name" value="RGS"/>
    <property type="match status" value="1"/>
</dbReference>
<dbReference type="AlphaFoldDB" id="A0AAV6UU11"/>
<dbReference type="Gene3D" id="1.10.167.10">
    <property type="entry name" value="Regulator of G-protein Signalling 4, domain 2"/>
    <property type="match status" value="1"/>
</dbReference>
<comment type="caution">
    <text evidence="3">The sequence shown here is derived from an EMBL/GenBank/DDBJ whole genome shotgun (WGS) entry which is preliminary data.</text>
</comment>
<evidence type="ECO:0000313" key="3">
    <source>
        <dbReference type="EMBL" id="KAG8187323.1"/>
    </source>
</evidence>
<keyword evidence="4" id="KW-1185">Reference proteome</keyword>
<accession>A0AAV6UU11</accession>
<dbReference type="SMART" id="SM00315">
    <property type="entry name" value="RGS"/>
    <property type="match status" value="1"/>
</dbReference>
<protein>
    <recommendedName>
        <fullName evidence="2">RGS domain-containing protein</fullName>
    </recommendedName>
</protein>
<dbReference type="PANTHER" id="PTHR10845">
    <property type="entry name" value="REGULATOR OF G PROTEIN SIGNALING"/>
    <property type="match status" value="1"/>
</dbReference>
<organism evidence="3 4">
    <name type="scientific">Oedothorax gibbosus</name>
    <dbReference type="NCBI Taxonomy" id="931172"/>
    <lineage>
        <taxon>Eukaryota</taxon>
        <taxon>Metazoa</taxon>
        <taxon>Ecdysozoa</taxon>
        <taxon>Arthropoda</taxon>
        <taxon>Chelicerata</taxon>
        <taxon>Arachnida</taxon>
        <taxon>Araneae</taxon>
        <taxon>Araneomorphae</taxon>
        <taxon>Entelegynae</taxon>
        <taxon>Araneoidea</taxon>
        <taxon>Linyphiidae</taxon>
        <taxon>Erigoninae</taxon>
        <taxon>Oedothorax</taxon>
    </lineage>
</organism>
<dbReference type="InterPro" id="IPR044926">
    <property type="entry name" value="RGS_subdomain_2"/>
</dbReference>
<dbReference type="PANTHER" id="PTHR10845:SF192">
    <property type="entry name" value="DOUBLE HIT, ISOFORM B"/>
    <property type="match status" value="1"/>
</dbReference>
<dbReference type="Proteomes" id="UP000827092">
    <property type="component" value="Unassembled WGS sequence"/>
</dbReference>
<evidence type="ECO:0000256" key="1">
    <source>
        <dbReference type="SAM" id="MobiDB-lite"/>
    </source>
</evidence>
<gene>
    <name evidence="3" type="ORF">JTE90_011693</name>
</gene>
<dbReference type="PRINTS" id="PR01301">
    <property type="entry name" value="RGSPROTEIN"/>
</dbReference>
<dbReference type="InterPro" id="IPR036305">
    <property type="entry name" value="RGS_sf"/>
</dbReference>
<evidence type="ECO:0000313" key="4">
    <source>
        <dbReference type="Proteomes" id="UP000827092"/>
    </source>
</evidence>
<sequence>MSVRCVSYGGQNHLQVGRAMRMGLKSMPNDFLICRDEMMMSSPQMGGVSVHSSSPQSEGRPGPSNNRHRGDENPHNNNNANNNAKNEDKSCCFCWCMSAFSRNFSNNQMSKDKKMQQTAAPGDNFFNEPEVTPSMEDIKSWGESFDRLMRCAAGRRVFRDFLRCEYSEENILFWLACEDLKRESNPELVEEKARSIYEDYVSILSPKEVSLDSKVREIVNKNMVAPTQNTFDEAQLQIYTLMHRDSYPRFVSSHLYRRLAQLSPPTPPTRKTSISVG</sequence>
<feature type="region of interest" description="Disordered" evidence="1">
    <location>
        <begin position="42"/>
        <end position="82"/>
    </location>
</feature>
<dbReference type="SUPFAM" id="SSF48097">
    <property type="entry name" value="Regulator of G-protein signaling, RGS"/>
    <property type="match status" value="1"/>
</dbReference>
<dbReference type="FunFam" id="1.10.167.10:FF:000001">
    <property type="entry name" value="Putative regulator of g-protein signaling 12"/>
    <property type="match status" value="1"/>
</dbReference>
<evidence type="ECO:0000259" key="2">
    <source>
        <dbReference type="PROSITE" id="PS50132"/>
    </source>
</evidence>